<dbReference type="PANTHER" id="PTHR24067">
    <property type="entry name" value="UBIQUITIN-CONJUGATING ENZYME E2"/>
    <property type="match status" value="1"/>
</dbReference>
<keyword evidence="1 7" id="KW-0808">Transferase</keyword>
<gene>
    <name evidence="7" type="primary">ubc7</name>
    <name evidence="7" type="ORF">Q8F55_008858</name>
</gene>
<dbReference type="EC" id="2.3.2.23" evidence="7"/>
<reference evidence="7 8" key="1">
    <citation type="submission" date="2023-08" db="EMBL/GenBank/DDBJ databases">
        <title>Annotated Genome Sequence of Vanrija albida AlHP1.</title>
        <authorList>
            <person name="Herzog R."/>
        </authorList>
    </citation>
    <scope>NUCLEOTIDE SEQUENCE [LARGE SCALE GENOMIC DNA]</scope>
    <source>
        <strain evidence="7 8">AlHP1</strain>
    </source>
</reference>
<evidence type="ECO:0000313" key="7">
    <source>
        <dbReference type="EMBL" id="KAL1405233.1"/>
    </source>
</evidence>
<feature type="active site" description="Glycyl thioester intermediate" evidence="3">
    <location>
        <position position="99"/>
    </location>
</feature>
<dbReference type="PROSITE" id="PS00183">
    <property type="entry name" value="UBC_1"/>
    <property type="match status" value="1"/>
</dbReference>
<dbReference type="SUPFAM" id="SSF54495">
    <property type="entry name" value="UBC-like"/>
    <property type="match status" value="1"/>
</dbReference>
<proteinExistence type="inferred from homology"/>
<protein>
    <submittedName>
        <fullName evidence="7">Ubiquitin conjugating enzyme Ubc7/UbcP3</fullName>
        <ecNumber evidence="7">2.3.2.23</ecNumber>
    </submittedName>
</protein>
<sequence>MFGRNNTQAQTSSAVRRLMKEYMDLTADPINDMLTAGPVSEDNMLEWEALIQGPEGTPYEGGIFAAKLLFPSDYPHYPFKMVFDPPLLHPNIYPNGTVCISILHPPGDDPLRYESASERWSPIQGVRSVLLSVLSMLAEPNIESGADVECCKLYRDNRAEFERRVRAQVRGLLGIDEDEEAGAEAGGAAAGETSGASASASASATAEASASASAAPAS</sequence>
<name>A0ABR3PS14_9TREE</name>
<keyword evidence="4" id="KW-0547">Nucleotide-binding</keyword>
<keyword evidence="7" id="KW-0012">Acyltransferase</keyword>
<evidence type="ECO:0000256" key="3">
    <source>
        <dbReference type="PROSITE-ProRule" id="PRU10133"/>
    </source>
</evidence>
<feature type="compositionally biased region" description="Low complexity" evidence="5">
    <location>
        <begin position="190"/>
        <end position="218"/>
    </location>
</feature>
<comment type="caution">
    <text evidence="7">The sequence shown here is derived from an EMBL/GenBank/DDBJ whole genome shotgun (WGS) entry which is preliminary data.</text>
</comment>
<evidence type="ECO:0000256" key="2">
    <source>
        <dbReference type="ARBA" id="ARBA00022786"/>
    </source>
</evidence>
<feature type="domain" description="UBC core" evidence="6">
    <location>
        <begin position="13"/>
        <end position="174"/>
    </location>
</feature>
<evidence type="ECO:0000313" key="8">
    <source>
        <dbReference type="Proteomes" id="UP001565368"/>
    </source>
</evidence>
<evidence type="ECO:0000256" key="1">
    <source>
        <dbReference type="ARBA" id="ARBA00022679"/>
    </source>
</evidence>
<dbReference type="InterPro" id="IPR000608">
    <property type="entry name" value="UBC"/>
</dbReference>
<dbReference type="EMBL" id="JBBXJM010000007">
    <property type="protein sequence ID" value="KAL1405233.1"/>
    <property type="molecule type" value="Genomic_DNA"/>
</dbReference>
<dbReference type="GO" id="GO:0061631">
    <property type="term" value="F:ubiquitin conjugating enzyme activity"/>
    <property type="evidence" value="ECO:0007669"/>
    <property type="project" value="UniProtKB-EC"/>
</dbReference>
<keyword evidence="4" id="KW-0067">ATP-binding</keyword>
<dbReference type="Pfam" id="PF00179">
    <property type="entry name" value="UQ_con"/>
    <property type="match status" value="1"/>
</dbReference>
<evidence type="ECO:0000259" key="6">
    <source>
        <dbReference type="PROSITE" id="PS50127"/>
    </source>
</evidence>
<dbReference type="InterPro" id="IPR016135">
    <property type="entry name" value="UBQ-conjugating_enzyme/RWD"/>
</dbReference>
<keyword evidence="8" id="KW-1185">Reference proteome</keyword>
<dbReference type="InterPro" id="IPR050113">
    <property type="entry name" value="Ub_conjugating_enzyme"/>
</dbReference>
<dbReference type="SMART" id="SM00212">
    <property type="entry name" value="UBCc"/>
    <property type="match status" value="1"/>
</dbReference>
<dbReference type="RefSeq" id="XP_069205177.1">
    <property type="nucleotide sequence ID" value="XM_069357240.1"/>
</dbReference>
<keyword evidence="2 4" id="KW-0833">Ubl conjugation pathway</keyword>
<dbReference type="Proteomes" id="UP001565368">
    <property type="component" value="Unassembled WGS sequence"/>
</dbReference>
<organism evidence="7 8">
    <name type="scientific">Vanrija albida</name>
    <dbReference type="NCBI Taxonomy" id="181172"/>
    <lineage>
        <taxon>Eukaryota</taxon>
        <taxon>Fungi</taxon>
        <taxon>Dikarya</taxon>
        <taxon>Basidiomycota</taxon>
        <taxon>Agaricomycotina</taxon>
        <taxon>Tremellomycetes</taxon>
        <taxon>Trichosporonales</taxon>
        <taxon>Trichosporonaceae</taxon>
        <taxon>Vanrija</taxon>
    </lineage>
</organism>
<dbReference type="GeneID" id="95989901"/>
<dbReference type="InterPro" id="IPR023313">
    <property type="entry name" value="UBQ-conjugating_AS"/>
</dbReference>
<dbReference type="Gene3D" id="3.10.110.10">
    <property type="entry name" value="Ubiquitin Conjugating Enzyme"/>
    <property type="match status" value="1"/>
</dbReference>
<comment type="similarity">
    <text evidence="4">Belongs to the ubiquitin-conjugating enzyme family.</text>
</comment>
<dbReference type="PROSITE" id="PS50127">
    <property type="entry name" value="UBC_2"/>
    <property type="match status" value="1"/>
</dbReference>
<evidence type="ECO:0000256" key="5">
    <source>
        <dbReference type="SAM" id="MobiDB-lite"/>
    </source>
</evidence>
<accession>A0ABR3PS14</accession>
<feature type="region of interest" description="Disordered" evidence="5">
    <location>
        <begin position="176"/>
        <end position="218"/>
    </location>
</feature>
<evidence type="ECO:0000256" key="4">
    <source>
        <dbReference type="RuleBase" id="RU362109"/>
    </source>
</evidence>